<comment type="caution">
    <text evidence="8">The sequence shown here is derived from an EMBL/GenBank/DDBJ whole genome shotgun (WGS) entry which is preliminary data.</text>
</comment>
<keyword evidence="6" id="KW-0732">Signal</keyword>
<dbReference type="CDD" id="cd02966">
    <property type="entry name" value="TlpA_like_family"/>
    <property type="match status" value="1"/>
</dbReference>
<dbReference type="EMBL" id="BSTX01000004">
    <property type="protein sequence ID" value="GLZ80391.1"/>
    <property type="molecule type" value="Genomic_DNA"/>
</dbReference>
<dbReference type="AlphaFoldDB" id="A0A9W6WCA4"/>
<dbReference type="InterPro" id="IPR013766">
    <property type="entry name" value="Thioredoxin_domain"/>
</dbReference>
<feature type="chain" id="PRO_5040865925" evidence="6">
    <location>
        <begin position="19"/>
        <end position="191"/>
    </location>
</feature>
<organism evidence="8 9">
    <name type="scientific">Actinorhabdospora filicis</name>
    <dbReference type="NCBI Taxonomy" id="1785913"/>
    <lineage>
        <taxon>Bacteria</taxon>
        <taxon>Bacillati</taxon>
        <taxon>Actinomycetota</taxon>
        <taxon>Actinomycetes</taxon>
        <taxon>Micromonosporales</taxon>
        <taxon>Micromonosporaceae</taxon>
        <taxon>Actinorhabdospora</taxon>
    </lineage>
</organism>
<evidence type="ECO:0000313" key="8">
    <source>
        <dbReference type="EMBL" id="GLZ80391.1"/>
    </source>
</evidence>
<dbReference type="RefSeq" id="WP_285665559.1">
    <property type="nucleotide sequence ID" value="NZ_BSTX01000004.1"/>
</dbReference>
<evidence type="ECO:0000256" key="6">
    <source>
        <dbReference type="SAM" id="SignalP"/>
    </source>
</evidence>
<dbReference type="Gene3D" id="3.40.30.10">
    <property type="entry name" value="Glutaredoxin"/>
    <property type="match status" value="1"/>
</dbReference>
<dbReference type="InterPro" id="IPR000866">
    <property type="entry name" value="AhpC/TSA"/>
</dbReference>
<dbReference type="PANTHER" id="PTHR42852:SF6">
    <property type="entry name" value="THIOL:DISULFIDE INTERCHANGE PROTEIN DSBE"/>
    <property type="match status" value="1"/>
</dbReference>
<gene>
    <name evidence="8" type="ORF">Afil01_51980</name>
</gene>
<dbReference type="Pfam" id="PF00578">
    <property type="entry name" value="AhpC-TSA"/>
    <property type="match status" value="1"/>
</dbReference>
<name>A0A9W6WCA4_9ACTN</name>
<protein>
    <submittedName>
        <fullName evidence="8">Alkyl hydroperoxide reductase</fullName>
    </submittedName>
</protein>
<evidence type="ECO:0000256" key="2">
    <source>
        <dbReference type="ARBA" id="ARBA00022748"/>
    </source>
</evidence>
<comment type="subcellular location">
    <subcellularLocation>
        <location evidence="1">Cell envelope</location>
    </subcellularLocation>
</comment>
<keyword evidence="3" id="KW-0735">Signal-anchor</keyword>
<dbReference type="PROSITE" id="PS51257">
    <property type="entry name" value="PROKAR_LIPOPROTEIN"/>
    <property type="match status" value="1"/>
</dbReference>
<dbReference type="GO" id="GO:0016209">
    <property type="term" value="F:antioxidant activity"/>
    <property type="evidence" value="ECO:0007669"/>
    <property type="project" value="InterPro"/>
</dbReference>
<dbReference type="PANTHER" id="PTHR42852">
    <property type="entry name" value="THIOL:DISULFIDE INTERCHANGE PROTEIN DSBE"/>
    <property type="match status" value="1"/>
</dbReference>
<dbReference type="SUPFAM" id="SSF52833">
    <property type="entry name" value="Thioredoxin-like"/>
    <property type="match status" value="1"/>
</dbReference>
<dbReference type="InterPro" id="IPR036249">
    <property type="entry name" value="Thioredoxin-like_sf"/>
</dbReference>
<evidence type="ECO:0000256" key="4">
    <source>
        <dbReference type="ARBA" id="ARBA00023157"/>
    </source>
</evidence>
<proteinExistence type="predicted"/>
<reference evidence="8" key="1">
    <citation type="submission" date="2023-03" db="EMBL/GenBank/DDBJ databases">
        <title>Actinorhabdospora filicis NBRC 111898.</title>
        <authorList>
            <person name="Ichikawa N."/>
            <person name="Sato H."/>
            <person name="Tonouchi N."/>
        </authorList>
    </citation>
    <scope>NUCLEOTIDE SEQUENCE</scope>
    <source>
        <strain evidence="8">NBRC 111898</strain>
    </source>
</reference>
<dbReference type="GO" id="GO:0017004">
    <property type="term" value="P:cytochrome complex assembly"/>
    <property type="evidence" value="ECO:0007669"/>
    <property type="project" value="UniProtKB-KW"/>
</dbReference>
<sequence>MRKTAVALVIALALTLTACGTGGDTPSSAPDDPQPTWAVPCVAPSGALPPGDDIGKLALPCLGGDQTATPLANGMPTVLNLWASWCQPCRTELPEVDAFYKAAQGEVAVLGVDTSDTASAARFAAEDFKITFPSRHDADGRLLALTGKRTLPVTVLLRADGTVAHVYNGTPLTRQGLADLVAEHLGVRVGV</sequence>
<dbReference type="GO" id="GO:0016491">
    <property type="term" value="F:oxidoreductase activity"/>
    <property type="evidence" value="ECO:0007669"/>
    <property type="project" value="InterPro"/>
</dbReference>
<keyword evidence="2" id="KW-0201">Cytochrome c-type biogenesis</keyword>
<evidence type="ECO:0000256" key="1">
    <source>
        <dbReference type="ARBA" id="ARBA00004196"/>
    </source>
</evidence>
<evidence type="ECO:0000256" key="3">
    <source>
        <dbReference type="ARBA" id="ARBA00022968"/>
    </source>
</evidence>
<dbReference type="PROSITE" id="PS51352">
    <property type="entry name" value="THIOREDOXIN_2"/>
    <property type="match status" value="1"/>
</dbReference>
<keyword evidence="3" id="KW-0812">Transmembrane</keyword>
<evidence type="ECO:0000259" key="7">
    <source>
        <dbReference type="PROSITE" id="PS51352"/>
    </source>
</evidence>
<accession>A0A9W6WCA4</accession>
<dbReference type="GO" id="GO:0030313">
    <property type="term" value="C:cell envelope"/>
    <property type="evidence" value="ECO:0007669"/>
    <property type="project" value="UniProtKB-SubCell"/>
</dbReference>
<keyword evidence="5" id="KW-0676">Redox-active center</keyword>
<feature type="signal peptide" evidence="6">
    <location>
        <begin position="1"/>
        <end position="18"/>
    </location>
</feature>
<dbReference type="Proteomes" id="UP001165079">
    <property type="component" value="Unassembled WGS sequence"/>
</dbReference>
<keyword evidence="9" id="KW-1185">Reference proteome</keyword>
<keyword evidence="4" id="KW-1015">Disulfide bond</keyword>
<feature type="domain" description="Thioredoxin" evidence="7">
    <location>
        <begin position="48"/>
        <end position="186"/>
    </location>
</feature>
<dbReference type="InterPro" id="IPR050553">
    <property type="entry name" value="Thioredoxin_ResA/DsbE_sf"/>
</dbReference>
<evidence type="ECO:0000256" key="5">
    <source>
        <dbReference type="ARBA" id="ARBA00023284"/>
    </source>
</evidence>
<evidence type="ECO:0000313" key="9">
    <source>
        <dbReference type="Proteomes" id="UP001165079"/>
    </source>
</evidence>